<evidence type="ECO:0000256" key="2">
    <source>
        <dbReference type="ARBA" id="ARBA00004370"/>
    </source>
</evidence>
<evidence type="ECO:0000256" key="12">
    <source>
        <dbReference type="ARBA" id="ARBA00066552"/>
    </source>
</evidence>
<evidence type="ECO:0000256" key="16">
    <source>
        <dbReference type="PIRSR" id="PIRSR602401-1"/>
    </source>
</evidence>
<keyword evidence="7 16" id="KW-0408">Iron</keyword>
<dbReference type="InterPro" id="IPR002401">
    <property type="entry name" value="Cyt_P450_E_grp-I"/>
</dbReference>
<evidence type="ECO:0000256" key="13">
    <source>
        <dbReference type="ARBA" id="ARBA00072826"/>
    </source>
</evidence>
<dbReference type="EMBL" id="ML977342">
    <property type="protein sequence ID" value="KAF2109469.1"/>
    <property type="molecule type" value="Genomic_DNA"/>
</dbReference>
<keyword evidence="18" id="KW-1133">Transmembrane helix</keyword>
<keyword evidence="10" id="KW-0325">Glycoprotein</keyword>
<dbReference type="PANTHER" id="PTHR24305:SF29">
    <property type="entry name" value="BENZOATE-PARA-HYDROXYLASE"/>
    <property type="match status" value="1"/>
</dbReference>
<evidence type="ECO:0000313" key="20">
    <source>
        <dbReference type="Proteomes" id="UP000799770"/>
    </source>
</evidence>
<evidence type="ECO:0000256" key="17">
    <source>
        <dbReference type="RuleBase" id="RU000461"/>
    </source>
</evidence>
<dbReference type="PANTHER" id="PTHR24305">
    <property type="entry name" value="CYTOCHROME P450"/>
    <property type="match status" value="1"/>
</dbReference>
<dbReference type="InterPro" id="IPR036396">
    <property type="entry name" value="Cyt_P450_sf"/>
</dbReference>
<evidence type="ECO:0000256" key="10">
    <source>
        <dbReference type="ARBA" id="ARBA00023180"/>
    </source>
</evidence>
<keyword evidence="18" id="KW-0812">Transmembrane</keyword>
<name>A0A6A5YQF6_9PLEO</name>
<keyword evidence="5 16" id="KW-0479">Metal-binding</keyword>
<comment type="cofactor">
    <cofactor evidence="1 16">
        <name>heme</name>
        <dbReference type="ChEBI" id="CHEBI:30413"/>
    </cofactor>
</comment>
<dbReference type="CDD" id="cd11061">
    <property type="entry name" value="CYP67-like"/>
    <property type="match status" value="1"/>
</dbReference>
<dbReference type="AlphaFoldDB" id="A0A6A5YQF6"/>
<evidence type="ECO:0000256" key="5">
    <source>
        <dbReference type="ARBA" id="ARBA00022723"/>
    </source>
</evidence>
<evidence type="ECO:0000256" key="6">
    <source>
        <dbReference type="ARBA" id="ARBA00023002"/>
    </source>
</evidence>
<keyword evidence="6 17" id="KW-0560">Oxidoreductase</keyword>
<dbReference type="EC" id="1.14.14.92" evidence="12"/>
<feature type="binding site" description="axial binding residue" evidence="16">
    <location>
        <position position="450"/>
    </location>
    <ligand>
        <name>heme</name>
        <dbReference type="ChEBI" id="CHEBI:30413"/>
    </ligand>
    <ligandPart>
        <name>Fe</name>
        <dbReference type="ChEBI" id="CHEBI:18248"/>
    </ligandPart>
</feature>
<gene>
    <name evidence="19" type="ORF">BDV96DRAFT_236922</name>
</gene>
<dbReference type="GO" id="GO:0020037">
    <property type="term" value="F:heme binding"/>
    <property type="evidence" value="ECO:0007669"/>
    <property type="project" value="InterPro"/>
</dbReference>
<organism evidence="19 20">
    <name type="scientific">Lophiotrema nucula</name>
    <dbReference type="NCBI Taxonomy" id="690887"/>
    <lineage>
        <taxon>Eukaryota</taxon>
        <taxon>Fungi</taxon>
        <taxon>Dikarya</taxon>
        <taxon>Ascomycota</taxon>
        <taxon>Pezizomycotina</taxon>
        <taxon>Dothideomycetes</taxon>
        <taxon>Pleosporomycetidae</taxon>
        <taxon>Pleosporales</taxon>
        <taxon>Lophiotremataceae</taxon>
        <taxon>Lophiotrema</taxon>
    </lineage>
</organism>
<evidence type="ECO:0000256" key="8">
    <source>
        <dbReference type="ARBA" id="ARBA00023033"/>
    </source>
</evidence>
<dbReference type="InterPro" id="IPR001128">
    <property type="entry name" value="Cyt_P450"/>
</dbReference>
<protein>
    <recommendedName>
        <fullName evidence="13">Benzoate 4-monooxygenase bphA</fullName>
        <ecNumber evidence="12">1.14.14.92</ecNumber>
    </recommendedName>
    <alternativeName>
        <fullName evidence="14">Benzoate-para-hydroxylase A</fullName>
    </alternativeName>
    <alternativeName>
        <fullName evidence="15">Cytochrome P450 monooxygenase cyp53A1</fullName>
    </alternativeName>
</protein>
<feature type="transmembrane region" description="Helical" evidence="18">
    <location>
        <begin position="6"/>
        <end position="22"/>
    </location>
</feature>
<dbReference type="GO" id="GO:0016020">
    <property type="term" value="C:membrane"/>
    <property type="evidence" value="ECO:0007669"/>
    <property type="project" value="UniProtKB-SubCell"/>
</dbReference>
<comment type="similarity">
    <text evidence="3 17">Belongs to the cytochrome P450 family.</text>
</comment>
<dbReference type="Gene3D" id="1.10.630.10">
    <property type="entry name" value="Cytochrome P450"/>
    <property type="match status" value="1"/>
</dbReference>
<dbReference type="SUPFAM" id="SSF48264">
    <property type="entry name" value="Cytochrome P450"/>
    <property type="match status" value="1"/>
</dbReference>
<dbReference type="Proteomes" id="UP000799770">
    <property type="component" value="Unassembled WGS sequence"/>
</dbReference>
<dbReference type="PRINTS" id="PR00385">
    <property type="entry name" value="P450"/>
</dbReference>
<comment type="subcellular location">
    <subcellularLocation>
        <location evidence="2">Membrane</location>
    </subcellularLocation>
</comment>
<dbReference type="PRINTS" id="PR00463">
    <property type="entry name" value="EP450I"/>
</dbReference>
<reference evidence="19" key="1">
    <citation type="journal article" date="2020" name="Stud. Mycol.">
        <title>101 Dothideomycetes genomes: a test case for predicting lifestyles and emergence of pathogens.</title>
        <authorList>
            <person name="Haridas S."/>
            <person name="Albert R."/>
            <person name="Binder M."/>
            <person name="Bloem J."/>
            <person name="Labutti K."/>
            <person name="Salamov A."/>
            <person name="Andreopoulos B."/>
            <person name="Baker S."/>
            <person name="Barry K."/>
            <person name="Bills G."/>
            <person name="Bluhm B."/>
            <person name="Cannon C."/>
            <person name="Castanera R."/>
            <person name="Culley D."/>
            <person name="Daum C."/>
            <person name="Ezra D."/>
            <person name="Gonzalez J."/>
            <person name="Henrissat B."/>
            <person name="Kuo A."/>
            <person name="Liang C."/>
            <person name="Lipzen A."/>
            <person name="Lutzoni F."/>
            <person name="Magnuson J."/>
            <person name="Mondo S."/>
            <person name="Nolan M."/>
            <person name="Ohm R."/>
            <person name="Pangilinan J."/>
            <person name="Park H.-J."/>
            <person name="Ramirez L."/>
            <person name="Alfaro M."/>
            <person name="Sun H."/>
            <person name="Tritt A."/>
            <person name="Yoshinaga Y."/>
            <person name="Zwiers L.-H."/>
            <person name="Turgeon B."/>
            <person name="Goodwin S."/>
            <person name="Spatafora J."/>
            <person name="Crous P."/>
            <person name="Grigoriev I."/>
        </authorList>
    </citation>
    <scope>NUCLEOTIDE SEQUENCE</scope>
    <source>
        <strain evidence="19">CBS 627.86</strain>
    </source>
</reference>
<evidence type="ECO:0000256" key="9">
    <source>
        <dbReference type="ARBA" id="ARBA00023136"/>
    </source>
</evidence>
<evidence type="ECO:0000313" key="19">
    <source>
        <dbReference type="EMBL" id="KAF2109469.1"/>
    </source>
</evidence>
<evidence type="ECO:0000256" key="11">
    <source>
        <dbReference type="ARBA" id="ARBA00050706"/>
    </source>
</evidence>
<dbReference type="FunFam" id="1.10.630.10:FF:000053">
    <property type="entry name" value="Cytochrome P450 benzoate 4-monooxygenase"/>
    <property type="match status" value="1"/>
</dbReference>
<keyword evidence="20" id="KW-1185">Reference proteome</keyword>
<keyword evidence="8 17" id="KW-0503">Monooxygenase</keyword>
<evidence type="ECO:0000256" key="3">
    <source>
        <dbReference type="ARBA" id="ARBA00010617"/>
    </source>
</evidence>
<proteinExistence type="inferred from homology"/>
<evidence type="ECO:0000256" key="14">
    <source>
        <dbReference type="ARBA" id="ARBA00081895"/>
    </source>
</evidence>
<evidence type="ECO:0000256" key="18">
    <source>
        <dbReference type="SAM" id="Phobius"/>
    </source>
</evidence>
<sequence length="502" mass="56715">MFLTNFVSPYALLLLPVLYYLLPYLRNWSIRDIPAPFPAAFTNLWLLFQARRGKRYLAVDAAHRKYGTLVRIQPNHVSIADAEAIPQIYGHGNGFLKSEYYDAFVSIKRGLFNTRDRAEHTRKRKTVAHTFSAKSIGQFEQYMHANLEELRKQWDQRAEVAKGGWYQMDALHWFNYLAFDVIGDLAFGAPFGMLEKGKDFAEVRMSPGAPPTSAPAIEVLNRRGEVSGTIGCLPQLKPYAKYLPDPFFSNGIKAVENLAGIAIARVNERLNNPKTDRVDLLARLMEGRDESGEKLGREELTAEALTQLIAGSDTTSNTSCALLYHCLNNPYVIEKLHKELDEALPDIDMTPTFAAVKDLPYLDAVIKETMRIHSTSSLGLPRVIPPGTGITLSGHHFPQGVVLSVPAYTIHHSTKIWGPDADNFKPERWENPTEEQKNAFIPFSYGPRACVGRNVAEMELALIVSTVFRRYEFELRQGEMETREGFLRKPLGLEVGMRRRKE</sequence>
<keyword evidence="9 18" id="KW-0472">Membrane</keyword>
<accession>A0A6A5YQF6</accession>
<comment type="catalytic activity">
    <reaction evidence="11">
        <text>benzoate + reduced [NADPH--hemoprotein reductase] + O2 = 4-hydroxybenzoate + oxidized [NADPH--hemoprotein reductase] + H2O + H(+)</text>
        <dbReference type="Rhea" id="RHEA:18033"/>
        <dbReference type="Rhea" id="RHEA-COMP:11964"/>
        <dbReference type="Rhea" id="RHEA-COMP:11965"/>
        <dbReference type="ChEBI" id="CHEBI:15377"/>
        <dbReference type="ChEBI" id="CHEBI:15378"/>
        <dbReference type="ChEBI" id="CHEBI:15379"/>
        <dbReference type="ChEBI" id="CHEBI:16150"/>
        <dbReference type="ChEBI" id="CHEBI:17879"/>
        <dbReference type="ChEBI" id="CHEBI:57618"/>
        <dbReference type="ChEBI" id="CHEBI:58210"/>
        <dbReference type="EC" id="1.14.14.92"/>
    </reaction>
</comment>
<evidence type="ECO:0000256" key="1">
    <source>
        <dbReference type="ARBA" id="ARBA00001971"/>
    </source>
</evidence>
<dbReference type="InterPro" id="IPR050121">
    <property type="entry name" value="Cytochrome_P450_monoxygenase"/>
</dbReference>
<dbReference type="OrthoDB" id="1470350at2759"/>
<evidence type="ECO:0000256" key="7">
    <source>
        <dbReference type="ARBA" id="ARBA00023004"/>
    </source>
</evidence>
<dbReference type="PROSITE" id="PS00086">
    <property type="entry name" value="CYTOCHROME_P450"/>
    <property type="match status" value="1"/>
</dbReference>
<dbReference type="Pfam" id="PF00067">
    <property type="entry name" value="p450"/>
    <property type="match status" value="1"/>
</dbReference>
<dbReference type="GO" id="GO:0018664">
    <property type="term" value="F:benzoate 4-monooxygenase activity"/>
    <property type="evidence" value="ECO:0007669"/>
    <property type="project" value="UniProtKB-EC"/>
</dbReference>
<keyword evidence="4 16" id="KW-0349">Heme</keyword>
<dbReference type="InterPro" id="IPR017972">
    <property type="entry name" value="Cyt_P450_CS"/>
</dbReference>
<dbReference type="GO" id="GO:0005506">
    <property type="term" value="F:iron ion binding"/>
    <property type="evidence" value="ECO:0007669"/>
    <property type="project" value="InterPro"/>
</dbReference>
<evidence type="ECO:0000256" key="15">
    <source>
        <dbReference type="ARBA" id="ARBA00082391"/>
    </source>
</evidence>
<evidence type="ECO:0000256" key="4">
    <source>
        <dbReference type="ARBA" id="ARBA00022617"/>
    </source>
</evidence>